<keyword evidence="6" id="KW-1185">Reference proteome</keyword>
<dbReference type="PANTHER" id="PTHR30466">
    <property type="entry name" value="FLAVIN REDUCTASE"/>
    <property type="match status" value="1"/>
</dbReference>
<dbReference type="PANTHER" id="PTHR30466:SF11">
    <property type="entry name" value="FLAVIN-DEPENDENT MONOOXYGENASE, REDUCTASE SUBUNIT HSAB"/>
    <property type="match status" value="1"/>
</dbReference>
<organism evidence="5 6">
    <name type="scientific">Streptomyces mangrovisoli</name>
    <dbReference type="NCBI Taxonomy" id="1428628"/>
    <lineage>
        <taxon>Bacteria</taxon>
        <taxon>Bacillati</taxon>
        <taxon>Actinomycetota</taxon>
        <taxon>Actinomycetes</taxon>
        <taxon>Kitasatosporales</taxon>
        <taxon>Streptomycetaceae</taxon>
        <taxon>Streptomyces</taxon>
    </lineage>
</organism>
<dbReference type="InterPro" id="IPR012349">
    <property type="entry name" value="Split_barrel_FMN-bd"/>
</dbReference>
<dbReference type="GO" id="GO:0010181">
    <property type="term" value="F:FMN binding"/>
    <property type="evidence" value="ECO:0007669"/>
    <property type="project" value="InterPro"/>
</dbReference>
<evidence type="ECO:0000313" key="5">
    <source>
        <dbReference type="EMBL" id="OIJ62845.1"/>
    </source>
</evidence>
<evidence type="ECO:0000313" key="6">
    <source>
        <dbReference type="Proteomes" id="UP000034196"/>
    </source>
</evidence>
<dbReference type="EMBL" id="LAVA02000127">
    <property type="protein sequence ID" value="OIJ62845.1"/>
    <property type="molecule type" value="Genomic_DNA"/>
</dbReference>
<name>A0A1J4NNI8_9ACTN</name>
<keyword evidence="2" id="KW-0560">Oxidoreductase</keyword>
<dbReference type="Pfam" id="PF01613">
    <property type="entry name" value="Flavin_Reduct"/>
    <property type="match status" value="1"/>
</dbReference>
<reference evidence="5" key="1">
    <citation type="submission" date="2016-10" db="EMBL/GenBank/DDBJ databases">
        <title>Genome sequence of Streptomyces mangrovisoli MUSC 149.</title>
        <authorList>
            <person name="Lee L.-H."/>
            <person name="Ser H.-L."/>
        </authorList>
    </citation>
    <scope>NUCLEOTIDE SEQUENCE [LARGE SCALE GENOMIC DNA]</scope>
    <source>
        <strain evidence="5">MUSC 149</strain>
    </source>
</reference>
<dbReference type="STRING" id="1428628.WN71_037190"/>
<comment type="caution">
    <text evidence="5">The sequence shown here is derived from an EMBL/GenBank/DDBJ whole genome shotgun (WGS) entry which is preliminary data.</text>
</comment>
<dbReference type="SMART" id="SM00903">
    <property type="entry name" value="Flavin_Reduct"/>
    <property type="match status" value="1"/>
</dbReference>
<dbReference type="Proteomes" id="UP000034196">
    <property type="component" value="Unassembled WGS sequence"/>
</dbReference>
<feature type="region of interest" description="Disordered" evidence="3">
    <location>
        <begin position="1"/>
        <end position="22"/>
    </location>
</feature>
<protein>
    <submittedName>
        <fullName evidence="5">Flavin reductase</fullName>
    </submittedName>
</protein>
<sequence length="191" mass="20490">MTLPSHPHTSPGTGDRAPRPDPVAALDARTLREAFGNFPSGVTAVCAVTDEGRPTGLAVASFTSVSLEPPLVSVCLQLSSRTWPRLRELPRLGLSVLGEDQGALCRALAGPEQDRFTGAGWEADDDGAVFLHGAVTWYACTLRAEVPAGDHCIALLEIDRLWTRPASEPLVFHGSRFRRLESQERAARPAA</sequence>
<dbReference type="SUPFAM" id="SSF50475">
    <property type="entry name" value="FMN-binding split barrel"/>
    <property type="match status" value="1"/>
</dbReference>
<evidence type="ECO:0000256" key="3">
    <source>
        <dbReference type="SAM" id="MobiDB-lite"/>
    </source>
</evidence>
<dbReference type="GO" id="GO:0042602">
    <property type="term" value="F:riboflavin reductase (NADPH) activity"/>
    <property type="evidence" value="ECO:0007669"/>
    <property type="project" value="TreeGrafter"/>
</dbReference>
<evidence type="ECO:0000256" key="2">
    <source>
        <dbReference type="ARBA" id="ARBA00023002"/>
    </source>
</evidence>
<gene>
    <name evidence="5" type="ORF">WN71_037190</name>
</gene>
<dbReference type="AlphaFoldDB" id="A0A1J4NNI8"/>
<dbReference type="InterPro" id="IPR050268">
    <property type="entry name" value="NADH-dep_flavin_reductase"/>
</dbReference>
<dbReference type="InterPro" id="IPR002563">
    <property type="entry name" value="Flavin_Rdtase-like_dom"/>
</dbReference>
<dbReference type="OrthoDB" id="9792858at2"/>
<proteinExistence type="inferred from homology"/>
<feature type="domain" description="Flavin reductase like" evidence="4">
    <location>
        <begin position="35"/>
        <end position="179"/>
    </location>
</feature>
<dbReference type="Gene3D" id="2.30.110.10">
    <property type="entry name" value="Electron Transport, Fmn-binding Protein, Chain A"/>
    <property type="match status" value="1"/>
</dbReference>
<evidence type="ECO:0000259" key="4">
    <source>
        <dbReference type="SMART" id="SM00903"/>
    </source>
</evidence>
<evidence type="ECO:0000256" key="1">
    <source>
        <dbReference type="ARBA" id="ARBA00008898"/>
    </source>
</evidence>
<comment type="similarity">
    <text evidence="1">Belongs to the non-flavoprotein flavin reductase family.</text>
</comment>
<accession>A0A1J4NNI8</accession>